<dbReference type="InterPro" id="IPR004111">
    <property type="entry name" value="Repressor_TetR_C"/>
</dbReference>
<organism evidence="7 8">
    <name type="scientific">Enterococcus larvae</name>
    <dbReference type="NCBI Taxonomy" id="2794352"/>
    <lineage>
        <taxon>Bacteria</taxon>
        <taxon>Bacillati</taxon>
        <taxon>Bacillota</taxon>
        <taxon>Bacilli</taxon>
        <taxon>Lactobacillales</taxon>
        <taxon>Enterococcaceae</taxon>
        <taxon>Enterococcus</taxon>
    </lineage>
</organism>
<feature type="domain" description="HTH tetR-type" evidence="6">
    <location>
        <begin position="4"/>
        <end position="65"/>
    </location>
</feature>
<dbReference type="Pfam" id="PF00440">
    <property type="entry name" value="TetR_N"/>
    <property type="match status" value="1"/>
</dbReference>
<dbReference type="SUPFAM" id="SSF48498">
    <property type="entry name" value="Tetracyclin repressor-like, C-terminal domain"/>
    <property type="match status" value="1"/>
</dbReference>
<dbReference type="EMBL" id="JAEDXU010000005">
    <property type="protein sequence ID" value="MBP1046713.1"/>
    <property type="molecule type" value="Genomic_DNA"/>
</dbReference>
<dbReference type="Proteomes" id="UP000673375">
    <property type="component" value="Unassembled WGS sequence"/>
</dbReference>
<dbReference type="InterPro" id="IPR009057">
    <property type="entry name" value="Homeodomain-like_sf"/>
</dbReference>
<gene>
    <name evidence="7" type="ORF">I6N96_10595</name>
</gene>
<keyword evidence="1" id="KW-0678">Repressor</keyword>
<dbReference type="Gene3D" id="1.10.10.60">
    <property type="entry name" value="Homeodomain-like"/>
    <property type="match status" value="1"/>
</dbReference>
<dbReference type="PROSITE" id="PS50977">
    <property type="entry name" value="HTH_TETR_2"/>
    <property type="match status" value="1"/>
</dbReference>
<accession>A0ABS4CJB4</accession>
<dbReference type="Pfam" id="PF02909">
    <property type="entry name" value="TetR_C_1"/>
    <property type="match status" value="1"/>
</dbReference>
<evidence type="ECO:0000313" key="7">
    <source>
        <dbReference type="EMBL" id="MBP1046713.1"/>
    </source>
</evidence>
<evidence type="ECO:0000256" key="1">
    <source>
        <dbReference type="ARBA" id="ARBA00022491"/>
    </source>
</evidence>
<evidence type="ECO:0000256" key="3">
    <source>
        <dbReference type="ARBA" id="ARBA00023125"/>
    </source>
</evidence>
<keyword evidence="4" id="KW-0804">Transcription</keyword>
<name>A0ABS4CJB4_9ENTE</name>
<evidence type="ECO:0000256" key="4">
    <source>
        <dbReference type="ARBA" id="ARBA00023163"/>
    </source>
</evidence>
<dbReference type="InterPro" id="IPR003012">
    <property type="entry name" value="Tet_transcr_reg_TetR"/>
</dbReference>
<reference evidence="7 8" key="1">
    <citation type="submission" date="2020-12" db="EMBL/GenBank/DDBJ databases">
        <title>Vagococcus allomyrinae sp. nov. and Enterococcus lavae sp. nov., isolated from the larvae of Allomyrina dichotoma.</title>
        <authorList>
            <person name="Lee S.D."/>
        </authorList>
    </citation>
    <scope>NUCLEOTIDE SEQUENCE [LARGE SCALE GENOMIC DNA]</scope>
    <source>
        <strain evidence="7 8">BWM-S5</strain>
    </source>
</reference>
<dbReference type="PANTHER" id="PTHR30055:SF151">
    <property type="entry name" value="TRANSCRIPTIONAL REGULATORY PROTEIN"/>
    <property type="match status" value="1"/>
</dbReference>
<comment type="caution">
    <text evidence="7">The sequence shown here is derived from an EMBL/GenBank/DDBJ whole genome shotgun (WGS) entry which is preliminary data.</text>
</comment>
<protein>
    <submittedName>
        <fullName evidence="7">TetR family transcriptional regulator</fullName>
    </submittedName>
</protein>
<sequence length="215" mass="25333">MENKLSREKIIEAAFQLLEETPDIEKLSMRKIAKKIDVQAPALYWYFQNKQALLQSMAEEIERHFQTPEHTDDWKQVLFAYMENYYDLYQQFPCALEIEMNTIPSSPLRLTRYNDLLGILRTAGFSIEASCIAVSALQHLLFGLLIDITEEKQLYSKILNGDSYLSQQVVLMKQYITDNQLTYVEESFAYRQQKKQKDTFKRMIRLFLDSLEADD</sequence>
<dbReference type="SUPFAM" id="SSF46689">
    <property type="entry name" value="Homeodomain-like"/>
    <property type="match status" value="1"/>
</dbReference>
<dbReference type="InterPro" id="IPR001647">
    <property type="entry name" value="HTH_TetR"/>
</dbReference>
<keyword evidence="2" id="KW-0805">Transcription regulation</keyword>
<evidence type="ECO:0000256" key="2">
    <source>
        <dbReference type="ARBA" id="ARBA00023015"/>
    </source>
</evidence>
<dbReference type="PANTHER" id="PTHR30055">
    <property type="entry name" value="HTH-TYPE TRANSCRIPTIONAL REGULATOR RUTR"/>
    <property type="match status" value="1"/>
</dbReference>
<dbReference type="Gene3D" id="1.10.357.10">
    <property type="entry name" value="Tetracycline Repressor, domain 2"/>
    <property type="match status" value="1"/>
</dbReference>
<proteinExistence type="predicted"/>
<evidence type="ECO:0000313" key="8">
    <source>
        <dbReference type="Proteomes" id="UP000673375"/>
    </source>
</evidence>
<dbReference type="InterPro" id="IPR050109">
    <property type="entry name" value="HTH-type_TetR-like_transc_reg"/>
</dbReference>
<dbReference type="InterPro" id="IPR036271">
    <property type="entry name" value="Tet_transcr_reg_TetR-rel_C_sf"/>
</dbReference>
<dbReference type="PRINTS" id="PR00400">
    <property type="entry name" value="TETREPRESSOR"/>
</dbReference>
<evidence type="ECO:0000259" key="6">
    <source>
        <dbReference type="PROSITE" id="PS50977"/>
    </source>
</evidence>
<dbReference type="RefSeq" id="WP_209557516.1">
    <property type="nucleotide sequence ID" value="NZ_JAEDXU010000005.1"/>
</dbReference>
<feature type="DNA-binding region" description="H-T-H motif" evidence="5">
    <location>
        <begin position="28"/>
        <end position="47"/>
    </location>
</feature>
<keyword evidence="8" id="KW-1185">Reference proteome</keyword>
<keyword evidence="3 5" id="KW-0238">DNA-binding</keyword>
<evidence type="ECO:0000256" key="5">
    <source>
        <dbReference type="PROSITE-ProRule" id="PRU00335"/>
    </source>
</evidence>